<gene>
    <name evidence="6" type="ORF">SAMN05216313_104155</name>
</gene>
<sequence>MSIAAENRETCLKVTDLKMYFPVKSGIFSKARSLKAVDGVSFSIAQGETMGLVGESGCGKTTVGRTILKLYEATGGSIVYKGTNITGFDDQEMRPYRRKMQMIFQDPYTSLDPRMNVEAIISEPIRALKLCSEGDRRDRVRELIQMVGLKADHLNRYPHEFSGGQRQRIGIARALAAEPEFIVCDEPISALDVSIQAQVINILEELQHKFGFTYLFISHDLSMVRHISHQVGVMYLGNLIEYAQVDELYDNMLHPYTKSLISAVPVADPNQARQNKRIVLQGDVPSPIDPPPGCPFRARCAYAKEICGREKPELKKINDDHMVACHLY</sequence>
<evidence type="ECO:0000313" key="6">
    <source>
        <dbReference type="EMBL" id="SET30898.1"/>
    </source>
</evidence>
<dbReference type="FunFam" id="3.40.50.300:FF:000016">
    <property type="entry name" value="Oligopeptide ABC transporter ATP-binding component"/>
    <property type="match status" value="1"/>
</dbReference>
<accession>A0A1I0DFS5</accession>
<evidence type="ECO:0000256" key="3">
    <source>
        <dbReference type="ARBA" id="ARBA00022741"/>
    </source>
</evidence>
<dbReference type="GO" id="GO:0055085">
    <property type="term" value="P:transmembrane transport"/>
    <property type="evidence" value="ECO:0007669"/>
    <property type="project" value="UniProtKB-ARBA"/>
</dbReference>
<dbReference type="EMBL" id="FOIM01000004">
    <property type="protein sequence ID" value="SET30898.1"/>
    <property type="molecule type" value="Genomic_DNA"/>
</dbReference>
<name>A0A1I0DFS5_9FIRM</name>
<proteinExistence type="inferred from homology"/>
<evidence type="ECO:0000259" key="5">
    <source>
        <dbReference type="PROSITE" id="PS50893"/>
    </source>
</evidence>
<organism evidence="6 7">
    <name type="scientific">Enterocloster lavalensis</name>
    <dbReference type="NCBI Taxonomy" id="460384"/>
    <lineage>
        <taxon>Bacteria</taxon>
        <taxon>Bacillati</taxon>
        <taxon>Bacillota</taxon>
        <taxon>Clostridia</taxon>
        <taxon>Lachnospirales</taxon>
        <taxon>Lachnospiraceae</taxon>
        <taxon>Enterocloster</taxon>
    </lineage>
</organism>
<keyword evidence="7" id="KW-1185">Reference proteome</keyword>
<dbReference type="GO" id="GO:0015833">
    <property type="term" value="P:peptide transport"/>
    <property type="evidence" value="ECO:0007669"/>
    <property type="project" value="InterPro"/>
</dbReference>
<evidence type="ECO:0000313" key="7">
    <source>
        <dbReference type="Proteomes" id="UP000198508"/>
    </source>
</evidence>
<evidence type="ECO:0000256" key="2">
    <source>
        <dbReference type="ARBA" id="ARBA00022448"/>
    </source>
</evidence>
<protein>
    <submittedName>
        <fullName evidence="6">Oligopeptide transport system ATP-binding protein</fullName>
    </submittedName>
</protein>
<dbReference type="PANTHER" id="PTHR43776">
    <property type="entry name" value="TRANSPORT ATP-BINDING PROTEIN"/>
    <property type="match status" value="1"/>
</dbReference>
<comment type="similarity">
    <text evidence="1">Belongs to the ABC transporter superfamily.</text>
</comment>
<dbReference type="PROSITE" id="PS50893">
    <property type="entry name" value="ABC_TRANSPORTER_2"/>
    <property type="match status" value="1"/>
</dbReference>
<dbReference type="GeneID" id="93276239"/>
<dbReference type="Proteomes" id="UP000198508">
    <property type="component" value="Unassembled WGS sequence"/>
</dbReference>
<dbReference type="SMART" id="SM00382">
    <property type="entry name" value="AAA"/>
    <property type="match status" value="1"/>
</dbReference>
<keyword evidence="4 6" id="KW-0067">ATP-binding</keyword>
<dbReference type="PANTHER" id="PTHR43776:SF7">
    <property type="entry name" value="D,D-DIPEPTIDE TRANSPORT ATP-BINDING PROTEIN DDPF-RELATED"/>
    <property type="match status" value="1"/>
</dbReference>
<keyword evidence="3" id="KW-0547">Nucleotide-binding</keyword>
<dbReference type="PROSITE" id="PS00211">
    <property type="entry name" value="ABC_TRANSPORTER_1"/>
    <property type="match status" value="1"/>
</dbReference>
<keyword evidence="2" id="KW-0813">Transport</keyword>
<dbReference type="STRING" id="460384.SAMN05216313_104155"/>
<dbReference type="GO" id="GO:0016887">
    <property type="term" value="F:ATP hydrolysis activity"/>
    <property type="evidence" value="ECO:0007669"/>
    <property type="project" value="InterPro"/>
</dbReference>
<dbReference type="InterPro" id="IPR017871">
    <property type="entry name" value="ABC_transporter-like_CS"/>
</dbReference>
<dbReference type="Pfam" id="PF00005">
    <property type="entry name" value="ABC_tran"/>
    <property type="match status" value="1"/>
</dbReference>
<dbReference type="SUPFAM" id="SSF52540">
    <property type="entry name" value="P-loop containing nucleoside triphosphate hydrolases"/>
    <property type="match status" value="1"/>
</dbReference>
<feature type="domain" description="ABC transporter" evidence="5">
    <location>
        <begin position="12"/>
        <end position="261"/>
    </location>
</feature>
<reference evidence="7" key="1">
    <citation type="submission" date="2016-10" db="EMBL/GenBank/DDBJ databases">
        <authorList>
            <person name="Varghese N."/>
            <person name="Submissions S."/>
        </authorList>
    </citation>
    <scope>NUCLEOTIDE SEQUENCE [LARGE SCALE GENOMIC DNA]</scope>
    <source>
        <strain evidence="7">NLAE-zl-G277</strain>
    </source>
</reference>
<dbReference type="InterPro" id="IPR027417">
    <property type="entry name" value="P-loop_NTPase"/>
</dbReference>
<dbReference type="InterPro" id="IPR003439">
    <property type="entry name" value="ABC_transporter-like_ATP-bd"/>
</dbReference>
<evidence type="ECO:0000256" key="4">
    <source>
        <dbReference type="ARBA" id="ARBA00022840"/>
    </source>
</evidence>
<dbReference type="InterPro" id="IPR003593">
    <property type="entry name" value="AAA+_ATPase"/>
</dbReference>
<dbReference type="InterPro" id="IPR050319">
    <property type="entry name" value="ABC_transp_ATP-bind"/>
</dbReference>
<dbReference type="RefSeq" id="WP_092361414.1">
    <property type="nucleotide sequence ID" value="NZ_DAINWJ010000243.1"/>
</dbReference>
<dbReference type="NCBIfam" id="TIGR01727">
    <property type="entry name" value="oligo_HPY"/>
    <property type="match status" value="1"/>
</dbReference>
<dbReference type="GO" id="GO:0005524">
    <property type="term" value="F:ATP binding"/>
    <property type="evidence" value="ECO:0007669"/>
    <property type="project" value="UniProtKB-KW"/>
</dbReference>
<dbReference type="InterPro" id="IPR013563">
    <property type="entry name" value="Oligopep_ABC_C"/>
</dbReference>
<dbReference type="Pfam" id="PF08352">
    <property type="entry name" value="oligo_HPY"/>
    <property type="match status" value="1"/>
</dbReference>
<evidence type="ECO:0000256" key="1">
    <source>
        <dbReference type="ARBA" id="ARBA00005417"/>
    </source>
</evidence>
<dbReference type="CDD" id="cd03257">
    <property type="entry name" value="ABC_NikE_OppD_transporters"/>
    <property type="match status" value="1"/>
</dbReference>
<dbReference type="AlphaFoldDB" id="A0A1I0DFS5"/>
<dbReference type="Gene3D" id="3.40.50.300">
    <property type="entry name" value="P-loop containing nucleotide triphosphate hydrolases"/>
    <property type="match status" value="1"/>
</dbReference>